<dbReference type="RefSeq" id="WP_100265455.1">
    <property type="nucleotide sequence ID" value="NZ_CP018800.1"/>
</dbReference>
<comment type="cofactor">
    <cofactor evidence="1">
        <name>Mg(2+)</name>
        <dbReference type="ChEBI" id="CHEBI:18420"/>
    </cofactor>
</comment>
<dbReference type="InterPro" id="IPR006439">
    <property type="entry name" value="HAD-SF_hydro_IA"/>
</dbReference>
<dbReference type="PANTHER" id="PTHR19288:SF46">
    <property type="entry name" value="HALOACID DEHALOGENASE-LIKE HYDROLASE DOMAIN-CONTAINING PROTEIN 2"/>
    <property type="match status" value="1"/>
</dbReference>
<proteinExistence type="inferred from homology"/>
<dbReference type="GO" id="GO:0005737">
    <property type="term" value="C:cytoplasm"/>
    <property type="evidence" value="ECO:0007669"/>
    <property type="project" value="TreeGrafter"/>
</dbReference>
<evidence type="ECO:0000256" key="3">
    <source>
        <dbReference type="ARBA" id="ARBA00022723"/>
    </source>
</evidence>
<dbReference type="AlphaFoldDB" id="A0A2K8L494"/>
<organism evidence="6 7">
    <name type="scientific">Mariprofundus ferrinatatus</name>
    <dbReference type="NCBI Taxonomy" id="1921087"/>
    <lineage>
        <taxon>Bacteria</taxon>
        <taxon>Pseudomonadati</taxon>
        <taxon>Pseudomonadota</taxon>
        <taxon>Candidatius Mariprofundia</taxon>
        <taxon>Mariprofundales</taxon>
        <taxon>Mariprofundaceae</taxon>
        <taxon>Mariprofundus</taxon>
    </lineage>
</organism>
<evidence type="ECO:0000256" key="2">
    <source>
        <dbReference type="ARBA" id="ARBA00007958"/>
    </source>
</evidence>
<dbReference type="Proteomes" id="UP000231637">
    <property type="component" value="Chromosome"/>
</dbReference>
<keyword evidence="3" id="KW-0479">Metal-binding</keyword>
<dbReference type="Pfam" id="PF13242">
    <property type="entry name" value="Hydrolase_like"/>
    <property type="match status" value="1"/>
</dbReference>
<evidence type="ECO:0000256" key="4">
    <source>
        <dbReference type="ARBA" id="ARBA00022842"/>
    </source>
</evidence>
<dbReference type="InterPro" id="IPR036412">
    <property type="entry name" value="HAD-like_sf"/>
</dbReference>
<sequence>MKQRDREAIQAVLLDLDGVLYVGDKIIRGGASAVRHIRELALPVAGVTNTTTQPRSIIAAKLAGFGIPITETEIFTPAALALKAIGARSARLYVREPLLEDFNSVRISDSNPDYVVMGDIGGEGYPPDTLLEIFRLVMNGAKILALHKNRFWQKPDGLHLDIGPFVAAVEYATGKEAAILGKPSRDFFHGVCEAVNVRPEQALMVGDDIESDIAGARDSGLRTALVQTGKYRSEFVKRSGIRADLVIPSIADLPDALKLL</sequence>
<dbReference type="Gene3D" id="3.40.50.1000">
    <property type="entry name" value="HAD superfamily/HAD-like"/>
    <property type="match status" value="2"/>
</dbReference>
<keyword evidence="4" id="KW-0460">Magnesium</keyword>
<dbReference type="InterPro" id="IPR006357">
    <property type="entry name" value="HAD-SF_hydro_IIA"/>
</dbReference>
<keyword evidence="7" id="KW-1185">Reference proteome</keyword>
<dbReference type="OrthoDB" id="148966at2"/>
<gene>
    <name evidence="6" type="ORF">Ga0123462_1199</name>
</gene>
<comment type="similarity">
    <text evidence="2">Belongs to the HAD-like hydrolase superfamily.</text>
</comment>
<dbReference type="NCBIfam" id="TIGR01549">
    <property type="entry name" value="HAD-SF-IA-v1"/>
    <property type="match status" value="1"/>
</dbReference>
<evidence type="ECO:0000256" key="5">
    <source>
        <dbReference type="ARBA" id="ARBA00039666"/>
    </source>
</evidence>
<evidence type="ECO:0000313" key="7">
    <source>
        <dbReference type="Proteomes" id="UP000231637"/>
    </source>
</evidence>
<evidence type="ECO:0000256" key="1">
    <source>
        <dbReference type="ARBA" id="ARBA00001946"/>
    </source>
</evidence>
<accession>A0A2K8L494</accession>
<dbReference type="KEGG" id="mfn:Ga0123462_1199"/>
<dbReference type="SUPFAM" id="SSF56784">
    <property type="entry name" value="HAD-like"/>
    <property type="match status" value="1"/>
</dbReference>
<dbReference type="InterPro" id="IPR006355">
    <property type="entry name" value="LHPP/HDHD2"/>
</dbReference>
<dbReference type="NCBIfam" id="TIGR01458">
    <property type="entry name" value="HAD-SF-IIA-hyp3"/>
    <property type="match status" value="1"/>
</dbReference>
<protein>
    <recommendedName>
        <fullName evidence="5">Haloacid dehalogenase-like hydrolase domain-containing protein 2</fullName>
    </recommendedName>
</protein>
<dbReference type="InterPro" id="IPR023214">
    <property type="entry name" value="HAD_sf"/>
</dbReference>
<dbReference type="Pfam" id="PF13344">
    <property type="entry name" value="Hydrolase_6"/>
    <property type="match status" value="1"/>
</dbReference>
<evidence type="ECO:0000313" key="6">
    <source>
        <dbReference type="EMBL" id="ATX82063.1"/>
    </source>
</evidence>
<dbReference type="GO" id="GO:0046872">
    <property type="term" value="F:metal ion binding"/>
    <property type="evidence" value="ECO:0007669"/>
    <property type="project" value="UniProtKB-KW"/>
</dbReference>
<reference evidence="6 7" key="1">
    <citation type="submission" date="2016-12" db="EMBL/GenBank/DDBJ databases">
        <title>Isolation and genomic insights into novel planktonic Zetaproteobacteria from stratified waters of the Chesapeake Bay.</title>
        <authorList>
            <person name="McAllister S.M."/>
            <person name="Kato S."/>
            <person name="Chan C.S."/>
            <person name="Chiu B.K."/>
            <person name="Field E.K."/>
        </authorList>
    </citation>
    <scope>NUCLEOTIDE SEQUENCE [LARGE SCALE GENOMIC DNA]</scope>
    <source>
        <strain evidence="6 7">CP-8</strain>
    </source>
</reference>
<dbReference type="GO" id="GO:0016791">
    <property type="term" value="F:phosphatase activity"/>
    <property type="evidence" value="ECO:0007669"/>
    <property type="project" value="InterPro"/>
</dbReference>
<name>A0A2K8L494_9PROT</name>
<dbReference type="EMBL" id="CP018800">
    <property type="protein sequence ID" value="ATX82063.1"/>
    <property type="molecule type" value="Genomic_DNA"/>
</dbReference>
<dbReference type="PANTHER" id="PTHR19288">
    <property type="entry name" value="4-NITROPHENYLPHOSPHATASE-RELATED"/>
    <property type="match status" value="1"/>
</dbReference>
<keyword evidence="6" id="KW-0378">Hydrolase</keyword>